<dbReference type="Pfam" id="PF00027">
    <property type="entry name" value="cNMP_binding"/>
    <property type="match status" value="2"/>
</dbReference>
<dbReference type="InterPro" id="IPR050397">
    <property type="entry name" value="Env_Response_Regulators"/>
</dbReference>
<dbReference type="GO" id="GO:0003700">
    <property type="term" value="F:DNA-binding transcription factor activity"/>
    <property type="evidence" value="ECO:0007669"/>
    <property type="project" value="TreeGrafter"/>
</dbReference>
<dbReference type="EMBL" id="CP033614">
    <property type="protein sequence ID" value="AYV55717.1"/>
    <property type="molecule type" value="Genomic_DNA"/>
</dbReference>
<evidence type="ECO:0000256" key="1">
    <source>
        <dbReference type="SAM" id="MobiDB-lite"/>
    </source>
</evidence>
<proteinExistence type="predicted"/>
<gene>
    <name evidence="4" type="ORF">CH378_07165</name>
    <name evidence="3" type="ORF">EFP84_09475</name>
</gene>
<reference evidence="3 6" key="2">
    <citation type="submission" date="2018-11" db="EMBL/GenBank/DDBJ databases">
        <title>Complete genome sequence of Leptospira kmetyi isolate LS 001/16 from soil sample associated with a leptospirosis patient in Kelantan.</title>
        <authorList>
            <person name="Muhammad Yusoff F."/>
            <person name="Muhammad Yusoff S."/>
            <person name="Ahmad M.N."/>
            <person name="Yusof N.Y."/>
            <person name="Aziah I."/>
        </authorList>
    </citation>
    <scope>NUCLEOTIDE SEQUENCE [LARGE SCALE GENOMIC DNA]</scope>
    <source>
        <strain evidence="3 6">LS 001/16</strain>
    </source>
</reference>
<feature type="region of interest" description="Disordered" evidence="1">
    <location>
        <begin position="301"/>
        <end position="355"/>
    </location>
</feature>
<evidence type="ECO:0000313" key="4">
    <source>
        <dbReference type="EMBL" id="PJZ30414.1"/>
    </source>
</evidence>
<keyword evidence="5" id="KW-1185">Reference proteome</keyword>
<evidence type="ECO:0000313" key="6">
    <source>
        <dbReference type="Proteomes" id="UP000276407"/>
    </source>
</evidence>
<feature type="domain" description="Cyclic nucleotide-binding" evidence="2">
    <location>
        <begin position="1"/>
        <end position="117"/>
    </location>
</feature>
<dbReference type="InterPro" id="IPR018490">
    <property type="entry name" value="cNMP-bd_dom_sf"/>
</dbReference>
<dbReference type="Proteomes" id="UP000276407">
    <property type="component" value="Chromosome 1"/>
</dbReference>
<dbReference type="InterPro" id="IPR018488">
    <property type="entry name" value="cNMP-bd_CS"/>
</dbReference>
<dbReference type="AlphaFoldDB" id="A0A5F1XQV9"/>
<dbReference type="InterPro" id="IPR000595">
    <property type="entry name" value="cNMP-bd_dom"/>
</dbReference>
<dbReference type="SMART" id="SM00100">
    <property type="entry name" value="cNMP"/>
    <property type="match status" value="2"/>
</dbReference>
<name>A0A5F1XQV9_9LEPT</name>
<dbReference type="Proteomes" id="UP000231919">
    <property type="component" value="Unassembled WGS sequence"/>
</dbReference>
<evidence type="ECO:0000259" key="2">
    <source>
        <dbReference type="PROSITE" id="PS50042"/>
    </source>
</evidence>
<dbReference type="PANTHER" id="PTHR24567">
    <property type="entry name" value="CRP FAMILY TRANSCRIPTIONAL REGULATORY PROTEIN"/>
    <property type="match status" value="1"/>
</dbReference>
<dbReference type="SUPFAM" id="SSF51206">
    <property type="entry name" value="cAMP-binding domain-like"/>
    <property type="match status" value="2"/>
</dbReference>
<dbReference type="PROSITE" id="PS00889">
    <property type="entry name" value="CNMP_BINDING_2"/>
    <property type="match status" value="1"/>
</dbReference>
<evidence type="ECO:0000313" key="5">
    <source>
        <dbReference type="Proteomes" id="UP000231919"/>
    </source>
</evidence>
<dbReference type="KEGG" id="lkm:EFP84_09475"/>
<feature type="domain" description="Cyclic nucleotide-binding" evidence="2">
    <location>
        <begin position="167"/>
        <end position="251"/>
    </location>
</feature>
<dbReference type="PANTHER" id="PTHR24567:SF26">
    <property type="entry name" value="REGULATORY PROTEIN YEIL"/>
    <property type="match status" value="1"/>
</dbReference>
<organism evidence="3 6">
    <name type="scientific">Leptospira kmetyi</name>
    <dbReference type="NCBI Taxonomy" id="408139"/>
    <lineage>
        <taxon>Bacteria</taxon>
        <taxon>Pseudomonadati</taxon>
        <taxon>Spirochaetota</taxon>
        <taxon>Spirochaetia</taxon>
        <taxon>Leptospirales</taxon>
        <taxon>Leptospiraceae</taxon>
        <taxon>Leptospira</taxon>
    </lineage>
</organism>
<protein>
    <recommendedName>
        <fullName evidence="2">Cyclic nucleotide-binding domain-containing protein</fullName>
    </recommendedName>
</protein>
<sequence length="355" mass="39159">MTSESPNLLNHIQPIDYSKGQIIFRQGAPSKDQMFFISKGSIVLSETVDNKERAICRINENNFFGEMALLTGGKRTASAIAAVDGTRLISLDSSIIENMIHKNPKFMFRLLLTAASRHYREELNFSKLQSLIKIDPSDLEFAHDYENCRIHNLGVITRIYGHLSNYYPPGKYVFRSGEPASEKLWFVLQGKLVLCKTAKDGSDLEVRDYHPGDLLDLSSLIGSKPRVFSVKAVEDTAVITSIDRNLLYRVLTLNSKLFFNVFKTIVYDFTILNHCFTLSKEAEANLGTASAVATNADSNSEATAASTATQEASAEEVSGEGLDKLAEQASNANEQSQQNAEVDPSKEPEAEAASS</sequence>
<feature type="compositionally biased region" description="Low complexity" evidence="1">
    <location>
        <begin position="301"/>
        <end position="312"/>
    </location>
</feature>
<dbReference type="EMBL" id="NPDP01000010">
    <property type="protein sequence ID" value="PJZ30414.1"/>
    <property type="molecule type" value="Genomic_DNA"/>
</dbReference>
<dbReference type="CDD" id="cd00038">
    <property type="entry name" value="CAP_ED"/>
    <property type="match status" value="2"/>
</dbReference>
<feature type="compositionally biased region" description="Low complexity" evidence="1">
    <location>
        <begin position="327"/>
        <end position="341"/>
    </location>
</feature>
<dbReference type="RefSeq" id="WP_100755189.1">
    <property type="nucleotide sequence ID" value="NZ_CP033614.1"/>
</dbReference>
<accession>A0A5F1XQV9</accession>
<dbReference type="InterPro" id="IPR014710">
    <property type="entry name" value="RmlC-like_jellyroll"/>
</dbReference>
<reference evidence="4 5" key="1">
    <citation type="submission" date="2017-07" db="EMBL/GenBank/DDBJ databases">
        <title>Leptospira spp. isolated from tropical soils.</title>
        <authorList>
            <person name="Thibeaux R."/>
            <person name="Iraola G."/>
            <person name="Ferres I."/>
            <person name="Bierque E."/>
            <person name="Girault D."/>
            <person name="Soupe-Gilbert M.-E."/>
            <person name="Picardeau M."/>
            <person name="Goarant C."/>
        </authorList>
    </citation>
    <scope>NUCLEOTIDE SEQUENCE [LARGE SCALE GENOMIC DNA]</scope>
    <source>
        <strain evidence="4 5">JW2-C-B1</strain>
    </source>
</reference>
<evidence type="ECO:0000313" key="3">
    <source>
        <dbReference type="EMBL" id="AYV55717.1"/>
    </source>
</evidence>
<dbReference type="GO" id="GO:0005829">
    <property type="term" value="C:cytosol"/>
    <property type="evidence" value="ECO:0007669"/>
    <property type="project" value="TreeGrafter"/>
</dbReference>
<dbReference type="PROSITE" id="PS50042">
    <property type="entry name" value="CNMP_BINDING_3"/>
    <property type="match status" value="2"/>
</dbReference>
<dbReference type="Gene3D" id="2.60.120.10">
    <property type="entry name" value="Jelly Rolls"/>
    <property type="match status" value="2"/>
</dbReference>